<dbReference type="Proteomes" id="UP000003706">
    <property type="component" value="Unassembled WGS sequence"/>
</dbReference>
<evidence type="ECO:0000313" key="1">
    <source>
        <dbReference type="EMBL" id="EHP89077.1"/>
    </source>
</evidence>
<reference evidence="1 2" key="1">
    <citation type="submission" date="2011-09" db="EMBL/GenBank/DDBJ databases">
        <title>The draft genome of Methanotorris formicicus Mc-S-70.</title>
        <authorList>
            <consortium name="US DOE Joint Genome Institute (JGI-PGF)"/>
            <person name="Lucas S."/>
            <person name="Han J."/>
            <person name="Lapidus A."/>
            <person name="Cheng J.-F."/>
            <person name="Goodwin L."/>
            <person name="Pitluck S."/>
            <person name="Peters L."/>
            <person name="Land M.L."/>
            <person name="Hauser L."/>
            <person name="Sieprawska-Lupa M."/>
            <person name="Takai K."/>
            <person name="Miyazaki J."/>
            <person name="Whitman W."/>
            <person name="Woyke T.J."/>
        </authorList>
    </citation>
    <scope>NUCLEOTIDE SEQUENCE [LARGE SCALE GENOMIC DNA]</scope>
    <source>
        <strain evidence="1 2">Mc-S-70</strain>
    </source>
</reference>
<dbReference type="STRING" id="647171.MetfoDRAFT_0267"/>
<dbReference type="OrthoDB" id="120859at2157"/>
<dbReference type="PIRSF" id="PIRSF006598">
    <property type="entry name" value="UCP006598"/>
    <property type="match status" value="1"/>
</dbReference>
<dbReference type="RefSeq" id="WP_007043713.1">
    <property type="nucleotide sequence ID" value="NZ_AGJL01000004.1"/>
</dbReference>
<keyword evidence="2" id="KW-1185">Reference proteome</keyword>
<name>H1KWU4_9EURY</name>
<gene>
    <name evidence="1" type="ORF">MetfoDRAFT_0267</name>
</gene>
<sequence length="370" mass="41121">MRIGVVVHGPEIVDSGYAKKIIDLLKNFGDVKAKLGGTMGRVAVIDNNLQDVIDISEKLMPSQSLKKLADNDVLVLMNYGKSKETGHTFGRIVVERANISKAIIQIERPGEKDGTIIVWNNNNSEEVKKIVDFLLNALNLKVENCISDGLSVWREGNRVFRRVHGVDEGEAIMVNGIVVGRAKDKEVVIVVEDGKIVDIINGEIKEHGVEKLGRIDLEKAVIKTGLLRRHPSAFNLEDSYPSNNEILNKGEVVFINHAGEDVLEKIGNKDVSVVITIGDDTTTICGDILARFGIRIIGITDGDRDEILKNPIIAEGSVIFLIENMRDDDVGELLMKVFEDRRTGRISFSECLEVVKEILHEHEVKYKEIK</sequence>
<accession>H1KWU4</accession>
<dbReference type="EMBL" id="AGJL01000004">
    <property type="protein sequence ID" value="EHP89077.1"/>
    <property type="molecule type" value="Genomic_DNA"/>
</dbReference>
<evidence type="ECO:0000313" key="2">
    <source>
        <dbReference type="Proteomes" id="UP000003706"/>
    </source>
</evidence>
<dbReference type="Pfam" id="PF09890">
    <property type="entry name" value="DUF2117"/>
    <property type="match status" value="1"/>
</dbReference>
<comment type="caution">
    <text evidence="1">The sequence shown here is derived from an EMBL/GenBank/DDBJ whole genome shotgun (WGS) entry which is preliminary data.</text>
</comment>
<dbReference type="AlphaFoldDB" id="H1KWU4"/>
<dbReference type="PATRIC" id="fig|647171.4.peg.264"/>
<organism evidence="1 2">
    <name type="scientific">Methanotorris formicicus Mc-S-70</name>
    <dbReference type="NCBI Taxonomy" id="647171"/>
    <lineage>
        <taxon>Archaea</taxon>
        <taxon>Methanobacteriati</taxon>
        <taxon>Methanobacteriota</taxon>
        <taxon>Methanomada group</taxon>
        <taxon>Methanococci</taxon>
        <taxon>Methanococcales</taxon>
        <taxon>Methanocaldococcaceae</taxon>
        <taxon>Methanotorris</taxon>
    </lineage>
</organism>
<proteinExistence type="predicted"/>
<dbReference type="InterPro" id="IPR012032">
    <property type="entry name" value="UCP006598"/>
</dbReference>
<protein>
    <submittedName>
        <fullName evidence="1">Uncharacterized conserved protein UCP006598</fullName>
    </submittedName>
</protein>